<evidence type="ECO:0000313" key="2">
    <source>
        <dbReference type="EMBL" id="MYL27972.1"/>
    </source>
</evidence>
<dbReference type="SUPFAM" id="SSF53850">
    <property type="entry name" value="Periplasmic binding protein-like II"/>
    <property type="match status" value="1"/>
</dbReference>
<sequence>MMKPPVLVILGLFLLPRLVFPEDRPEIVIAADQWCPINCLPDSDRPGFMIEIAGEIFNEAGYRVVYRLMPWSRAIVSGRDGTINAIVGAYRGDAPGFVFPRNEQGRIGSAALFTRAGSDWVYQDLSSLEQVRLGTILDYDYGESLNGYIEAHSQSYRVQVMTGNDPLAKNIEKLLRGRIDVVVEAKPVFRYLSREMGVEGEVRHAGEAAPSEDAYIAFSPGLESSSEYARILSEGMERLRASGELARILARYNLDDWKTGE</sequence>
<gene>
    <name evidence="2" type="ORF">GLW01_14355</name>
</gene>
<reference evidence="2 3" key="1">
    <citation type="submission" date="2019-11" db="EMBL/GenBank/DDBJ databases">
        <title>Genome sequences of 17 halophilic strains isolated from different environments.</title>
        <authorList>
            <person name="Furrow R.E."/>
        </authorList>
    </citation>
    <scope>NUCLEOTIDE SEQUENCE [LARGE SCALE GENOMIC DNA]</scope>
    <source>
        <strain evidence="2 3">22507_15_FS</strain>
    </source>
</reference>
<accession>A0A9X5B7B5</accession>
<name>A0A9X5B7B5_9GAMM</name>
<organism evidence="2 3">
    <name type="scientific">Vreelandella halophila</name>
    <dbReference type="NCBI Taxonomy" id="86177"/>
    <lineage>
        <taxon>Bacteria</taxon>
        <taxon>Pseudomonadati</taxon>
        <taxon>Pseudomonadota</taxon>
        <taxon>Gammaproteobacteria</taxon>
        <taxon>Oceanospirillales</taxon>
        <taxon>Halomonadaceae</taxon>
        <taxon>Vreelandella</taxon>
    </lineage>
</organism>
<dbReference type="OrthoDB" id="8587856at2"/>
<dbReference type="Proteomes" id="UP000460751">
    <property type="component" value="Unassembled WGS sequence"/>
</dbReference>
<dbReference type="RefSeq" id="WP_160899516.1">
    <property type="nucleotide sequence ID" value="NZ_WMEX01000009.1"/>
</dbReference>
<dbReference type="AlphaFoldDB" id="A0A9X5B7B5"/>
<dbReference type="EMBL" id="WMEX01000009">
    <property type="protein sequence ID" value="MYL27972.1"/>
    <property type="molecule type" value="Genomic_DNA"/>
</dbReference>
<dbReference type="PANTHER" id="PTHR35936:SF25">
    <property type="entry name" value="ABC TRANSPORTER SUBSTRATE-BINDING PROTEIN"/>
    <property type="match status" value="1"/>
</dbReference>
<comment type="similarity">
    <text evidence="1">Belongs to the bacterial solute-binding protein 3 family.</text>
</comment>
<evidence type="ECO:0000256" key="1">
    <source>
        <dbReference type="ARBA" id="ARBA00010333"/>
    </source>
</evidence>
<protein>
    <submittedName>
        <fullName evidence="2">Transporter substrate-binding domain-containing protein</fullName>
    </submittedName>
</protein>
<comment type="caution">
    <text evidence="2">The sequence shown here is derived from an EMBL/GenBank/DDBJ whole genome shotgun (WGS) entry which is preliminary data.</text>
</comment>
<proteinExistence type="inferred from homology"/>
<keyword evidence="3" id="KW-1185">Reference proteome</keyword>
<dbReference type="Gene3D" id="3.40.190.10">
    <property type="entry name" value="Periplasmic binding protein-like II"/>
    <property type="match status" value="2"/>
</dbReference>
<evidence type="ECO:0000313" key="3">
    <source>
        <dbReference type="Proteomes" id="UP000460751"/>
    </source>
</evidence>
<dbReference type="PANTHER" id="PTHR35936">
    <property type="entry name" value="MEMBRANE-BOUND LYTIC MUREIN TRANSGLYCOSYLASE F"/>
    <property type="match status" value="1"/>
</dbReference>